<evidence type="ECO:0000256" key="1">
    <source>
        <dbReference type="ARBA" id="ARBA00009409"/>
    </source>
</evidence>
<evidence type="ECO:0000313" key="17">
    <source>
        <dbReference type="EMBL" id="SFV20903.1"/>
    </source>
</evidence>
<dbReference type="Proteomes" id="UP000198881">
    <property type="component" value="Unassembled WGS sequence"/>
</dbReference>
<evidence type="ECO:0000313" key="18">
    <source>
        <dbReference type="Proteomes" id="UP000198881"/>
    </source>
</evidence>
<dbReference type="PANTHER" id="PTHR42697:SF3">
    <property type="entry name" value="ENDONUCLEASE 8 1"/>
    <property type="match status" value="1"/>
</dbReference>
<dbReference type="PANTHER" id="PTHR42697">
    <property type="entry name" value="ENDONUCLEASE 8"/>
    <property type="match status" value="1"/>
</dbReference>
<dbReference type="PROSITE" id="PS51068">
    <property type="entry name" value="FPG_CAT"/>
    <property type="match status" value="1"/>
</dbReference>
<keyword evidence="17" id="KW-0255">Endonuclease</keyword>
<evidence type="ECO:0000256" key="14">
    <source>
        <dbReference type="SAM" id="MobiDB-lite"/>
    </source>
</evidence>
<dbReference type="InterPro" id="IPR035937">
    <property type="entry name" value="FPG_N"/>
</dbReference>
<dbReference type="PROSITE" id="PS51066">
    <property type="entry name" value="ZF_FPG_2"/>
    <property type="match status" value="1"/>
</dbReference>
<keyword evidence="3" id="KW-0479">Metal-binding</keyword>
<keyword evidence="8" id="KW-0238">DNA-binding</keyword>
<dbReference type="SMART" id="SM01232">
    <property type="entry name" value="H2TH"/>
    <property type="match status" value="1"/>
</dbReference>
<evidence type="ECO:0000256" key="11">
    <source>
        <dbReference type="ARBA" id="ARBA00023268"/>
    </source>
</evidence>
<dbReference type="EC" id="4.2.99.18" evidence="2"/>
<keyword evidence="7" id="KW-0862">Zinc</keyword>
<organism evidence="17 18">
    <name type="scientific">Micrococcus terreus</name>
    <dbReference type="NCBI Taxonomy" id="574650"/>
    <lineage>
        <taxon>Bacteria</taxon>
        <taxon>Bacillati</taxon>
        <taxon>Actinomycetota</taxon>
        <taxon>Actinomycetes</taxon>
        <taxon>Micrococcales</taxon>
        <taxon>Micrococcaceae</taxon>
        <taxon>Micrococcus</taxon>
    </lineage>
</organism>
<evidence type="ECO:0000256" key="5">
    <source>
        <dbReference type="ARBA" id="ARBA00022771"/>
    </source>
</evidence>
<evidence type="ECO:0000256" key="10">
    <source>
        <dbReference type="ARBA" id="ARBA00023239"/>
    </source>
</evidence>
<keyword evidence="18" id="KW-1185">Reference proteome</keyword>
<dbReference type="GO" id="GO:0003684">
    <property type="term" value="F:damaged DNA binding"/>
    <property type="evidence" value="ECO:0007669"/>
    <property type="project" value="InterPro"/>
</dbReference>
<dbReference type="AlphaFoldDB" id="A0A1I7MG37"/>
<dbReference type="CDD" id="cd08970">
    <property type="entry name" value="AcNei1_N"/>
    <property type="match status" value="1"/>
</dbReference>
<feature type="compositionally biased region" description="Low complexity" evidence="14">
    <location>
        <begin position="119"/>
        <end position="141"/>
    </location>
</feature>
<evidence type="ECO:0000256" key="4">
    <source>
        <dbReference type="ARBA" id="ARBA00022763"/>
    </source>
</evidence>
<dbReference type="InterPro" id="IPR015886">
    <property type="entry name" value="H2TH_FPG"/>
</dbReference>
<dbReference type="Pfam" id="PF06831">
    <property type="entry name" value="H2TH"/>
    <property type="match status" value="1"/>
</dbReference>
<keyword evidence="6" id="KW-0378">Hydrolase</keyword>
<dbReference type="SUPFAM" id="SSF46946">
    <property type="entry name" value="S13-like H2TH domain"/>
    <property type="match status" value="1"/>
</dbReference>
<reference evidence="17 18" key="1">
    <citation type="submission" date="2016-10" db="EMBL/GenBank/DDBJ databases">
        <authorList>
            <person name="de Groot N.N."/>
        </authorList>
    </citation>
    <scope>NUCLEOTIDE SEQUENCE [LARGE SCALE GENOMIC DNA]</scope>
    <source>
        <strain evidence="17 18">CGMCC 1.7054</strain>
    </source>
</reference>
<dbReference type="GO" id="GO:0006284">
    <property type="term" value="P:base-excision repair"/>
    <property type="evidence" value="ECO:0007669"/>
    <property type="project" value="InterPro"/>
</dbReference>
<proteinExistence type="inferred from homology"/>
<dbReference type="OrthoDB" id="9800855at2"/>
<keyword evidence="9" id="KW-0234">DNA repair</keyword>
<protein>
    <recommendedName>
        <fullName evidence="2">DNA-(apurinic or apyrimidinic site) lyase</fullName>
        <ecNumber evidence="2">4.2.99.18</ecNumber>
    </recommendedName>
</protein>
<dbReference type="SMART" id="SM00898">
    <property type="entry name" value="Fapy_DNA_glyco"/>
    <property type="match status" value="1"/>
</dbReference>
<keyword evidence="5 13" id="KW-0863">Zinc-finger</keyword>
<evidence type="ECO:0000259" key="15">
    <source>
        <dbReference type="PROSITE" id="PS51066"/>
    </source>
</evidence>
<dbReference type="InterPro" id="IPR000214">
    <property type="entry name" value="Znf_DNA_glyclase/AP_lyase"/>
</dbReference>
<dbReference type="EMBL" id="FPCG01000002">
    <property type="protein sequence ID" value="SFV20903.1"/>
    <property type="molecule type" value="Genomic_DNA"/>
</dbReference>
<evidence type="ECO:0000256" key="2">
    <source>
        <dbReference type="ARBA" id="ARBA00012720"/>
    </source>
</evidence>
<dbReference type="SUPFAM" id="SSF57716">
    <property type="entry name" value="Glucocorticoid receptor-like (DNA-binding domain)"/>
    <property type="match status" value="1"/>
</dbReference>
<dbReference type="Gene3D" id="3.20.190.10">
    <property type="entry name" value="MutM-like, N-terminal"/>
    <property type="match status" value="1"/>
</dbReference>
<dbReference type="STRING" id="574650.SAMN04487966_10278"/>
<dbReference type="GO" id="GO:0140078">
    <property type="term" value="F:class I DNA-(apurinic or apyrimidinic site) endonuclease activity"/>
    <property type="evidence" value="ECO:0007669"/>
    <property type="project" value="UniProtKB-EC"/>
</dbReference>
<accession>A0A1I7MG37</accession>
<dbReference type="RefSeq" id="WP_091694225.1">
    <property type="nucleotide sequence ID" value="NZ_FPCG01000002.1"/>
</dbReference>
<keyword evidence="17" id="KW-0540">Nuclease</keyword>
<feature type="domain" description="Formamidopyrimidine-DNA glycosylase catalytic" evidence="16">
    <location>
        <begin position="2"/>
        <end position="89"/>
    </location>
</feature>
<comment type="similarity">
    <text evidence="1">Belongs to the FPG family.</text>
</comment>
<evidence type="ECO:0000256" key="12">
    <source>
        <dbReference type="ARBA" id="ARBA00023295"/>
    </source>
</evidence>
<feature type="domain" description="FPG-type" evidence="15">
    <location>
        <begin position="284"/>
        <end position="325"/>
    </location>
</feature>
<gene>
    <name evidence="17" type="ORF">SAMN04487966_10278</name>
</gene>
<dbReference type="Pfam" id="PF01149">
    <property type="entry name" value="Fapy_DNA_glyco"/>
    <property type="match status" value="1"/>
</dbReference>
<evidence type="ECO:0000256" key="6">
    <source>
        <dbReference type="ARBA" id="ARBA00022801"/>
    </source>
</evidence>
<keyword evidence="11" id="KW-0511">Multifunctional enzyme</keyword>
<dbReference type="GO" id="GO:0000703">
    <property type="term" value="F:oxidized pyrimidine nucleobase lesion DNA N-glycosylase activity"/>
    <property type="evidence" value="ECO:0007669"/>
    <property type="project" value="TreeGrafter"/>
</dbReference>
<keyword evidence="12" id="KW-0326">Glycosidase</keyword>
<feature type="region of interest" description="Disordered" evidence="14">
    <location>
        <begin position="101"/>
        <end position="141"/>
    </location>
</feature>
<feature type="compositionally biased region" description="Basic and acidic residues" evidence="14">
    <location>
        <begin position="101"/>
        <end position="115"/>
    </location>
</feature>
<evidence type="ECO:0000256" key="7">
    <source>
        <dbReference type="ARBA" id="ARBA00022833"/>
    </source>
</evidence>
<evidence type="ECO:0000256" key="3">
    <source>
        <dbReference type="ARBA" id="ARBA00022723"/>
    </source>
</evidence>
<evidence type="ECO:0000256" key="9">
    <source>
        <dbReference type="ARBA" id="ARBA00023204"/>
    </source>
</evidence>
<evidence type="ECO:0000259" key="16">
    <source>
        <dbReference type="PROSITE" id="PS51068"/>
    </source>
</evidence>
<evidence type="ECO:0000256" key="13">
    <source>
        <dbReference type="PROSITE-ProRule" id="PRU00391"/>
    </source>
</evidence>
<keyword evidence="4" id="KW-0227">DNA damage</keyword>
<name>A0A1I7MG37_9MICC</name>
<dbReference type="InterPro" id="IPR012319">
    <property type="entry name" value="FPG_cat"/>
</dbReference>
<dbReference type="GO" id="GO:0008270">
    <property type="term" value="F:zinc ion binding"/>
    <property type="evidence" value="ECO:0007669"/>
    <property type="project" value="UniProtKB-KW"/>
</dbReference>
<dbReference type="InterPro" id="IPR010979">
    <property type="entry name" value="Ribosomal_uS13-like_H2TH"/>
</dbReference>
<dbReference type="Gene3D" id="1.10.8.50">
    <property type="match status" value="1"/>
</dbReference>
<keyword evidence="10" id="KW-0456">Lyase</keyword>
<sequence>MPEGHSIHRLARQFQDTFVGQSVRATSPQGRFAEGAALLDGHVPVESIAHGKHFFLTFDHGHTLNVHLGMYGAWTFGGDHTFTVASSIGAPRRIGEREIHRESADPAHPRPDDGRSPSAGAPGDAVAGRAAAEPPEPTPTTRVRLVTQHGWADLVGASICRVLTPDEVEQVRSNLGPDPLDPQADAGEFVRRASRTGRAIGAVLMDQSIIAGVGNIFRAETLFRQLIDPHRPARSLSDQELRGLWEDLVLLMGIGVRRGRIITTAPEHRPGVPEAEAWPEHATYVYQRQGQTCLVCGTTSRDGADAIVVEEMVQRKLYRCAVCQA</sequence>
<evidence type="ECO:0000256" key="8">
    <source>
        <dbReference type="ARBA" id="ARBA00023125"/>
    </source>
</evidence>
<dbReference type="SUPFAM" id="SSF81624">
    <property type="entry name" value="N-terminal domain of MutM-like DNA repair proteins"/>
    <property type="match status" value="1"/>
</dbReference>